<dbReference type="InterPro" id="IPR012657">
    <property type="entry name" value="23S_rRNA-intervening_sequence"/>
</dbReference>
<evidence type="ECO:0000313" key="1">
    <source>
        <dbReference type="EMBL" id="MBB6002060.1"/>
    </source>
</evidence>
<protein>
    <submittedName>
        <fullName evidence="1">Four helix bundle protein</fullName>
    </submittedName>
</protein>
<keyword evidence="2" id="KW-1185">Reference proteome</keyword>
<dbReference type="PANTHER" id="PTHR38471:SF2">
    <property type="entry name" value="FOUR HELIX BUNDLE PROTEIN"/>
    <property type="match status" value="1"/>
</dbReference>
<reference evidence="1 2" key="1">
    <citation type="submission" date="2020-08" db="EMBL/GenBank/DDBJ databases">
        <title>Functional genomics of gut bacteria from endangered species of beetles.</title>
        <authorList>
            <person name="Carlos-Shanley C."/>
        </authorList>
    </citation>
    <scope>NUCLEOTIDE SEQUENCE [LARGE SCALE GENOMIC DNA]</scope>
    <source>
        <strain evidence="1 2">S00070</strain>
    </source>
</reference>
<dbReference type="AlphaFoldDB" id="A0A841EP51"/>
<dbReference type="InterPro" id="IPR036583">
    <property type="entry name" value="23S_rRNA_IVS_sf"/>
</dbReference>
<evidence type="ECO:0000313" key="2">
    <source>
        <dbReference type="Proteomes" id="UP000524404"/>
    </source>
</evidence>
<dbReference type="NCBIfam" id="TIGR02436">
    <property type="entry name" value="four helix bundle protein"/>
    <property type="match status" value="1"/>
</dbReference>
<dbReference type="SUPFAM" id="SSF158446">
    <property type="entry name" value="IVS-encoded protein-like"/>
    <property type="match status" value="1"/>
</dbReference>
<name>A0A841EP51_9BACT</name>
<dbReference type="Pfam" id="PF05635">
    <property type="entry name" value="23S_rRNA_IVP"/>
    <property type="match status" value="1"/>
</dbReference>
<dbReference type="Gene3D" id="1.20.1440.60">
    <property type="entry name" value="23S rRNA-intervening sequence"/>
    <property type="match status" value="1"/>
</dbReference>
<gene>
    <name evidence="1" type="ORF">HNP25_000709</name>
</gene>
<proteinExistence type="predicted"/>
<dbReference type="Proteomes" id="UP000524404">
    <property type="component" value="Unassembled WGS sequence"/>
</dbReference>
<dbReference type="RefSeq" id="WP_184130345.1">
    <property type="nucleotide sequence ID" value="NZ_JACHKT010000003.1"/>
</dbReference>
<organism evidence="1 2">
    <name type="scientific">Arcicella rosea</name>
    <dbReference type="NCBI Taxonomy" id="502909"/>
    <lineage>
        <taxon>Bacteria</taxon>
        <taxon>Pseudomonadati</taxon>
        <taxon>Bacteroidota</taxon>
        <taxon>Cytophagia</taxon>
        <taxon>Cytophagales</taxon>
        <taxon>Flectobacillaceae</taxon>
        <taxon>Arcicella</taxon>
    </lineage>
</organism>
<accession>A0A841EP51</accession>
<dbReference type="EMBL" id="JACHKT010000003">
    <property type="protein sequence ID" value="MBB6002060.1"/>
    <property type="molecule type" value="Genomic_DNA"/>
</dbReference>
<dbReference type="CDD" id="cd16377">
    <property type="entry name" value="23S_rRNA_IVP_like"/>
    <property type="match status" value="1"/>
</dbReference>
<comment type="caution">
    <text evidence="1">The sequence shown here is derived from an EMBL/GenBank/DDBJ whole genome shotgun (WGS) entry which is preliminary data.</text>
</comment>
<sequence>MENQKISSFKDLKVWQKSIVLINQTYSLSKDFPANEKFGLTSQINRASVSIAANIAEGWGRESKKSFVQFLKISRGSLFELDTLLIIAVNQNYLKDSDYDQLLIQVNEIGKMINSLIFSIEKKLINDTE</sequence>
<dbReference type="PANTHER" id="PTHR38471">
    <property type="entry name" value="FOUR HELIX BUNDLE PROTEIN"/>
    <property type="match status" value="1"/>
</dbReference>